<evidence type="ECO:0000313" key="2">
    <source>
        <dbReference type="Proteomes" id="UP001303407"/>
    </source>
</evidence>
<accession>A0ABY9Y0A8</accession>
<reference evidence="1 2" key="1">
    <citation type="submission" date="2023-09" db="EMBL/GenBank/DDBJ databases">
        <title>Thalassobella suaedae gen. nov., sp. nov., a marine bacterium of the family Flavobacteriaceae isolated from a halophyte Suaeda japonica.</title>
        <authorList>
            <person name="Lee S.Y."/>
            <person name="Hwang C.Y."/>
        </authorList>
    </citation>
    <scope>NUCLEOTIDE SEQUENCE [LARGE SCALE GENOMIC DNA]</scope>
    <source>
        <strain evidence="1 2">HL-DH10</strain>
    </source>
</reference>
<dbReference type="EMBL" id="CP134536">
    <property type="protein sequence ID" value="WNH11666.1"/>
    <property type="molecule type" value="Genomic_DNA"/>
</dbReference>
<name>A0ABY9Y0A8_9FLAO</name>
<keyword evidence="2" id="KW-1185">Reference proteome</keyword>
<dbReference type="RefSeq" id="WP_415861645.1">
    <property type="nucleotide sequence ID" value="NZ_CP134536.1"/>
</dbReference>
<proteinExistence type="predicted"/>
<gene>
    <name evidence="1" type="ORF">RHP49_12240</name>
</gene>
<organism evidence="1 2">
    <name type="scientific">Thalassobellus suaedae</name>
    <dbReference type="NCBI Taxonomy" id="3074124"/>
    <lineage>
        <taxon>Bacteria</taxon>
        <taxon>Pseudomonadati</taxon>
        <taxon>Bacteroidota</taxon>
        <taxon>Flavobacteriia</taxon>
        <taxon>Flavobacteriales</taxon>
        <taxon>Flavobacteriaceae</taxon>
        <taxon>Thalassobellus</taxon>
    </lineage>
</organism>
<sequence>MISIKETSLYSEILKEFNYPFGNIFIFDGFVVSEINRGVVFNWDNHGKLITEDISCFLGTNGNDIVYVSNRIHSYSLVASDWLKFFKHSYLLKSYLVVSNDKIKILNSMVESLFFNDKIKRFNSLYAAINFVRKGVLEVA</sequence>
<dbReference type="Proteomes" id="UP001303407">
    <property type="component" value="Chromosome"/>
</dbReference>
<evidence type="ECO:0000313" key="1">
    <source>
        <dbReference type="EMBL" id="WNH11666.1"/>
    </source>
</evidence>
<protein>
    <submittedName>
        <fullName evidence="1">Uncharacterized protein</fullName>
    </submittedName>
</protein>